<dbReference type="SMART" id="SM00279">
    <property type="entry name" value="HhH2"/>
    <property type="match status" value="1"/>
</dbReference>
<feature type="compositionally biased region" description="Low complexity" evidence="14">
    <location>
        <begin position="458"/>
        <end position="467"/>
    </location>
</feature>
<dbReference type="InterPro" id="IPR036279">
    <property type="entry name" value="5-3_exonuclease_C_sf"/>
</dbReference>
<feature type="domain" description="XPG-I" evidence="15">
    <location>
        <begin position="156"/>
        <end position="226"/>
    </location>
</feature>
<feature type="region of interest" description="Disordered" evidence="14">
    <location>
        <begin position="413"/>
        <end position="487"/>
    </location>
</feature>
<feature type="compositionally biased region" description="Low complexity" evidence="14">
    <location>
        <begin position="587"/>
        <end position="605"/>
    </location>
</feature>
<dbReference type="InterPro" id="IPR044752">
    <property type="entry name" value="PIN-like_EXO1"/>
</dbReference>
<dbReference type="InterPro" id="IPR037315">
    <property type="entry name" value="EXO1_H3TH"/>
</dbReference>
<feature type="region of interest" description="Disordered" evidence="14">
    <location>
        <begin position="577"/>
        <end position="612"/>
    </location>
</feature>
<evidence type="ECO:0000256" key="1">
    <source>
        <dbReference type="ARBA" id="ARBA00001946"/>
    </source>
</evidence>
<dbReference type="GO" id="GO:0003677">
    <property type="term" value="F:DNA binding"/>
    <property type="evidence" value="ECO:0007669"/>
    <property type="project" value="UniProtKB-KW"/>
</dbReference>
<dbReference type="FunFam" id="3.40.50.1010:FF:000002">
    <property type="entry name" value="Exonuclease 1, putative"/>
    <property type="match status" value="1"/>
</dbReference>
<dbReference type="SMART" id="SM00484">
    <property type="entry name" value="XPGI"/>
    <property type="match status" value="1"/>
</dbReference>
<dbReference type="Gene3D" id="1.10.150.20">
    <property type="entry name" value="5' to 3' exonuclease, C-terminal subdomain"/>
    <property type="match status" value="1"/>
</dbReference>
<dbReference type="GO" id="GO:0005634">
    <property type="term" value="C:nucleus"/>
    <property type="evidence" value="ECO:0007669"/>
    <property type="project" value="UniProtKB-SubCell"/>
</dbReference>
<dbReference type="InterPro" id="IPR029060">
    <property type="entry name" value="PIN-like_dom_sf"/>
</dbReference>
<dbReference type="SMART" id="SM00485">
    <property type="entry name" value="XPGN"/>
    <property type="match status" value="1"/>
</dbReference>
<organism evidence="17 18">
    <name type="scientific">Coleophoma cylindrospora</name>
    <dbReference type="NCBI Taxonomy" id="1849047"/>
    <lineage>
        <taxon>Eukaryota</taxon>
        <taxon>Fungi</taxon>
        <taxon>Dikarya</taxon>
        <taxon>Ascomycota</taxon>
        <taxon>Pezizomycotina</taxon>
        <taxon>Leotiomycetes</taxon>
        <taxon>Helotiales</taxon>
        <taxon>Dermateaceae</taxon>
        <taxon>Coleophoma</taxon>
    </lineage>
</organism>
<dbReference type="GO" id="GO:0046872">
    <property type="term" value="F:metal ion binding"/>
    <property type="evidence" value="ECO:0007669"/>
    <property type="project" value="UniProtKB-KW"/>
</dbReference>
<dbReference type="CDD" id="cd09908">
    <property type="entry name" value="H3TH_EXO1"/>
    <property type="match status" value="1"/>
</dbReference>
<dbReference type="EMBL" id="PDLM01000002">
    <property type="protein sequence ID" value="RDW84916.1"/>
    <property type="molecule type" value="Genomic_DNA"/>
</dbReference>
<dbReference type="Pfam" id="PF00752">
    <property type="entry name" value="XPG_N"/>
    <property type="match status" value="1"/>
</dbReference>
<dbReference type="SUPFAM" id="SSF47807">
    <property type="entry name" value="5' to 3' exonuclease, C-terminal subdomain"/>
    <property type="match status" value="1"/>
</dbReference>
<keyword evidence="9" id="KW-0460">Magnesium</keyword>
<dbReference type="PRINTS" id="PR00853">
    <property type="entry name" value="XPGRADSUPER"/>
</dbReference>
<dbReference type="PANTHER" id="PTHR11081:SF65">
    <property type="entry name" value="DNA DAMAGE-INDUCIBLE PROTEIN DIN7-RELATED"/>
    <property type="match status" value="1"/>
</dbReference>
<evidence type="ECO:0000313" key="17">
    <source>
        <dbReference type="EMBL" id="RDW84916.1"/>
    </source>
</evidence>
<accession>A0A3D8SF53</accession>
<dbReference type="GO" id="GO:0017108">
    <property type="term" value="F:5'-flap endonuclease activity"/>
    <property type="evidence" value="ECO:0007669"/>
    <property type="project" value="TreeGrafter"/>
</dbReference>
<comment type="similarity">
    <text evidence="3">Belongs to the XPG/RAD2 endonuclease family. EXO1 subfamily.</text>
</comment>
<evidence type="ECO:0000256" key="5">
    <source>
        <dbReference type="ARBA" id="ARBA00022723"/>
    </source>
</evidence>
<feature type="region of interest" description="Disordered" evidence="14">
    <location>
        <begin position="625"/>
        <end position="650"/>
    </location>
</feature>
<comment type="subcellular location">
    <subcellularLocation>
        <location evidence="2">Nucleus</location>
    </subcellularLocation>
</comment>
<keyword evidence="4" id="KW-0540">Nuclease</keyword>
<dbReference type="CDD" id="cd09857">
    <property type="entry name" value="PIN_EXO1"/>
    <property type="match status" value="1"/>
</dbReference>
<keyword evidence="18" id="KW-1185">Reference proteome</keyword>
<evidence type="ECO:0000256" key="9">
    <source>
        <dbReference type="ARBA" id="ARBA00022842"/>
    </source>
</evidence>
<keyword evidence="8" id="KW-0269">Exonuclease</keyword>
<evidence type="ECO:0000256" key="14">
    <source>
        <dbReference type="SAM" id="MobiDB-lite"/>
    </source>
</evidence>
<dbReference type="SUPFAM" id="SSF88723">
    <property type="entry name" value="PIN domain-like"/>
    <property type="match status" value="1"/>
</dbReference>
<dbReference type="AlphaFoldDB" id="A0A3D8SF53"/>
<protein>
    <submittedName>
        <fullName evidence="17">Uncharacterized protein</fullName>
    </submittedName>
</protein>
<dbReference type="InterPro" id="IPR006086">
    <property type="entry name" value="XPG-I_dom"/>
</dbReference>
<dbReference type="GO" id="GO:0006281">
    <property type="term" value="P:DNA repair"/>
    <property type="evidence" value="ECO:0007669"/>
    <property type="project" value="UniProtKB-KW"/>
</dbReference>
<dbReference type="InterPro" id="IPR008918">
    <property type="entry name" value="HhH2"/>
</dbReference>
<dbReference type="PROSITE" id="PS00841">
    <property type="entry name" value="XPG_1"/>
    <property type="match status" value="1"/>
</dbReference>
<evidence type="ECO:0000256" key="8">
    <source>
        <dbReference type="ARBA" id="ARBA00022839"/>
    </source>
</evidence>
<evidence type="ECO:0000256" key="3">
    <source>
        <dbReference type="ARBA" id="ARBA00010563"/>
    </source>
</evidence>
<evidence type="ECO:0000256" key="10">
    <source>
        <dbReference type="ARBA" id="ARBA00022881"/>
    </source>
</evidence>
<keyword evidence="6" id="KW-0227">DNA damage</keyword>
<feature type="domain" description="XPG N-terminal" evidence="16">
    <location>
        <begin position="1"/>
        <end position="117"/>
    </location>
</feature>
<keyword evidence="5" id="KW-0479">Metal-binding</keyword>
<feature type="region of interest" description="Disordered" evidence="14">
    <location>
        <begin position="361"/>
        <end position="391"/>
    </location>
</feature>
<evidence type="ECO:0000256" key="2">
    <source>
        <dbReference type="ARBA" id="ARBA00004123"/>
    </source>
</evidence>
<dbReference type="STRING" id="1849047.A0A3D8SF53"/>
<evidence type="ECO:0000256" key="11">
    <source>
        <dbReference type="ARBA" id="ARBA00023125"/>
    </source>
</evidence>
<dbReference type="FunFam" id="1.10.150.20:FF:000011">
    <property type="entry name" value="exonuclease 1"/>
    <property type="match status" value="1"/>
</dbReference>
<evidence type="ECO:0000256" key="13">
    <source>
        <dbReference type="ARBA" id="ARBA00023242"/>
    </source>
</evidence>
<dbReference type="Proteomes" id="UP000256645">
    <property type="component" value="Unassembled WGS sequence"/>
</dbReference>
<evidence type="ECO:0000256" key="7">
    <source>
        <dbReference type="ARBA" id="ARBA00022801"/>
    </source>
</evidence>
<dbReference type="InterPro" id="IPR019974">
    <property type="entry name" value="XPG_CS"/>
</dbReference>
<evidence type="ECO:0000256" key="6">
    <source>
        <dbReference type="ARBA" id="ARBA00022763"/>
    </source>
</evidence>
<dbReference type="PANTHER" id="PTHR11081">
    <property type="entry name" value="FLAP ENDONUCLEASE FAMILY MEMBER"/>
    <property type="match status" value="1"/>
</dbReference>
<name>A0A3D8SF53_9HELO</name>
<keyword evidence="7" id="KW-0378">Hydrolase</keyword>
<comment type="cofactor">
    <cofactor evidence="1">
        <name>Mg(2+)</name>
        <dbReference type="ChEBI" id="CHEBI:18420"/>
    </cofactor>
</comment>
<dbReference type="InterPro" id="IPR006085">
    <property type="entry name" value="XPG_DNA_repair_N"/>
</dbReference>
<keyword evidence="12" id="KW-0234">DNA repair</keyword>
<gene>
    <name evidence="17" type="ORF">BP6252_02506</name>
</gene>
<evidence type="ECO:0000259" key="15">
    <source>
        <dbReference type="SMART" id="SM00484"/>
    </source>
</evidence>
<keyword evidence="13" id="KW-0539">Nucleus</keyword>
<keyword evidence="11" id="KW-0238">DNA-binding</keyword>
<dbReference type="Pfam" id="PF00867">
    <property type="entry name" value="XPG_I"/>
    <property type="match status" value="1"/>
</dbReference>
<proteinExistence type="inferred from homology"/>
<evidence type="ECO:0000313" key="18">
    <source>
        <dbReference type="Proteomes" id="UP000256645"/>
    </source>
</evidence>
<reference evidence="17 18" key="1">
    <citation type="journal article" date="2018" name="IMA Fungus">
        <title>IMA Genome-F 9: Draft genome sequence of Annulohypoxylon stygium, Aspergillus mulundensis, Berkeleyomyces basicola (syn. Thielaviopsis basicola), Ceratocystis smalleyi, two Cercospora beticola strains, Coleophoma cylindrospora, Fusarium fracticaudum, Phialophora cf. hyalina, and Morchella septimelata.</title>
        <authorList>
            <person name="Wingfield B.D."/>
            <person name="Bills G.F."/>
            <person name="Dong Y."/>
            <person name="Huang W."/>
            <person name="Nel W.J."/>
            <person name="Swalarsk-Parry B.S."/>
            <person name="Vaghefi N."/>
            <person name="Wilken P.M."/>
            <person name="An Z."/>
            <person name="de Beer Z.W."/>
            <person name="De Vos L."/>
            <person name="Chen L."/>
            <person name="Duong T.A."/>
            <person name="Gao Y."/>
            <person name="Hammerbacher A."/>
            <person name="Kikkert J.R."/>
            <person name="Li Y."/>
            <person name="Li H."/>
            <person name="Li K."/>
            <person name="Li Q."/>
            <person name="Liu X."/>
            <person name="Ma X."/>
            <person name="Naidoo K."/>
            <person name="Pethybridge S.J."/>
            <person name="Sun J."/>
            <person name="Steenkamp E.T."/>
            <person name="van der Nest M.A."/>
            <person name="van Wyk S."/>
            <person name="Wingfield M.J."/>
            <person name="Xiong C."/>
            <person name="Yue Q."/>
            <person name="Zhang X."/>
        </authorList>
    </citation>
    <scope>NUCLEOTIDE SEQUENCE [LARGE SCALE GENOMIC DNA]</scope>
    <source>
        <strain evidence="17 18">BP6252</strain>
    </source>
</reference>
<dbReference type="OrthoDB" id="26491at2759"/>
<dbReference type="GO" id="GO:0035312">
    <property type="term" value="F:5'-3' DNA exonuclease activity"/>
    <property type="evidence" value="ECO:0007669"/>
    <property type="project" value="InterPro"/>
</dbReference>
<evidence type="ECO:0000256" key="12">
    <source>
        <dbReference type="ARBA" id="ARBA00023204"/>
    </source>
</evidence>
<sequence>MGIQGLLPLLKSIHKPCNLRKFEGKTLGVDAYGWLHRGTVACAMDLAMGNPTRKSVQTSPAYMGTQQLIVYRFIDFCMHRVRMLQHFGVTPFLIFDGDYLPSKAATEADRRKRREDSKRAGMELQRSGKVQQAYLEFQKAVDVSPFMARQLIDELKKSGVQYIVAPYEADAQMVYLERIGVIDGILSEDSDLLVFGAKCLLTKLDQYGDCVEINKADFCACKEITLTGWSDVEFRRMAILSGCDYLASINNMGLKTAYRMVRKHKTIEKVIRMLQFDGKHHVPKGYLEAYYQAELTFLHQRVFCPKSETIVFHTEPDQQIDDEKMTFIGAYVEPEIARGVARGDLDPMTKLPIVIPTKNKMVTSSSPWSTPRPKPRQSMTSTDVKKGTPIDRYFKRTPLAELPLNVFSMSPSQEELLRRQPGDWTANPAPASLPRPSVRRSSSSPLVNSPQSAPPLLRTGTTRSRTSILPEPRPSKRARMCEGEQPLSPVTGKKIELVASPFFSKYEPSPTAGRVTKNRRAKKEDFHIFSDDSVEDAMLNLPDFNGFDNSMEKPQKKIAIFNESKDQNVKDSLMDEAEGKTTQQREPSLTPATSAASSAEQPSTPIDYDLPAPRLGLREKFSFSAGQSTPLSQRDSQLPLTPVSIPSQRRSRIPLAVKNGTGPPAASISTMQAKLTPLQRLRASATSRRHILMTPPSTPLHHLESPLPQEITSLKDRLSEQKPDVDPASIPLPTPDESENIALAVPASIPLPIADEAEIVALEMPNGSEDMIIHDSEADEDALLSEPETESRENFKAVDFQRFAYVQ</sequence>
<feature type="compositionally biased region" description="Low complexity" evidence="14">
    <location>
        <begin position="428"/>
        <end position="451"/>
    </location>
</feature>
<comment type="caution">
    <text evidence="17">The sequence shown here is derived from an EMBL/GenBank/DDBJ whole genome shotgun (WGS) entry which is preliminary data.</text>
</comment>
<dbReference type="Gene3D" id="3.40.50.1010">
    <property type="entry name" value="5'-nuclease"/>
    <property type="match status" value="1"/>
</dbReference>
<dbReference type="InterPro" id="IPR006084">
    <property type="entry name" value="XPG/Rad2"/>
</dbReference>
<evidence type="ECO:0000259" key="16">
    <source>
        <dbReference type="SMART" id="SM00485"/>
    </source>
</evidence>
<evidence type="ECO:0000256" key="4">
    <source>
        <dbReference type="ARBA" id="ARBA00022722"/>
    </source>
</evidence>
<keyword evidence="10" id="KW-0267">Excision nuclease</keyword>
<feature type="compositionally biased region" description="Polar residues" evidence="14">
    <location>
        <begin position="625"/>
        <end position="648"/>
    </location>
</feature>